<keyword evidence="2" id="KW-1185">Reference proteome</keyword>
<name>A0A1R2BPS7_9CILI</name>
<evidence type="ECO:0000313" key="2">
    <source>
        <dbReference type="Proteomes" id="UP000187209"/>
    </source>
</evidence>
<evidence type="ECO:0000313" key="1">
    <source>
        <dbReference type="EMBL" id="OMJ78839.1"/>
    </source>
</evidence>
<protein>
    <recommendedName>
        <fullName evidence="3">Centrosomal protein of 70 kDa</fullName>
    </recommendedName>
</protein>
<comment type="caution">
    <text evidence="1">The sequence shown here is derived from an EMBL/GenBank/DDBJ whole genome shotgun (WGS) entry which is preliminary data.</text>
</comment>
<organism evidence="1 2">
    <name type="scientific">Stentor coeruleus</name>
    <dbReference type="NCBI Taxonomy" id="5963"/>
    <lineage>
        <taxon>Eukaryota</taxon>
        <taxon>Sar</taxon>
        <taxon>Alveolata</taxon>
        <taxon>Ciliophora</taxon>
        <taxon>Postciliodesmatophora</taxon>
        <taxon>Heterotrichea</taxon>
        <taxon>Heterotrichida</taxon>
        <taxon>Stentoridae</taxon>
        <taxon>Stentor</taxon>
    </lineage>
</organism>
<dbReference type="Proteomes" id="UP000187209">
    <property type="component" value="Unassembled WGS sequence"/>
</dbReference>
<sequence length="405" mass="47496">MNFQNKELIDISFEDYDEISSQGFLPRKSQISEFYDDFPNTSQKLPNSVQEFLLRSDQIQEDIRKKNDKSPDFKKSPYKKINDKLKSLGFSSEISLNTTFESFFDTLDSILTEFIYTVNKLNEAEKSLKEVFDKKKDEERDKRNKKLFNEFEYGSIDSNLEDLFKEVMNREVNLKNEEDHNIITFIKYTEIQRAKLVKKIQDFTNDKDSCISALQELEYKNKELALKLKKNQISNEIRDKMKILDQVIIELNLKSAKELPEAIGKFQQVMFALPSVEKFVADISEEFVNDPNCKKLEDILVIIKSQKKNISEAEDFRRRVCQAFGGEKLKDVISYGRGLSHFCKLFEVQNSEKLFGVVEELFYFVHQMKGFIGYCRRKLGMDENAQIKEILESIISAFDKHIKCN</sequence>
<reference evidence="1 2" key="1">
    <citation type="submission" date="2016-11" db="EMBL/GenBank/DDBJ databases">
        <title>The macronuclear genome of Stentor coeruleus: a giant cell with tiny introns.</title>
        <authorList>
            <person name="Slabodnick M."/>
            <person name="Ruby J.G."/>
            <person name="Reiff S.B."/>
            <person name="Swart E.C."/>
            <person name="Gosai S."/>
            <person name="Prabakaran S."/>
            <person name="Witkowska E."/>
            <person name="Larue G.E."/>
            <person name="Fisher S."/>
            <person name="Freeman R.M."/>
            <person name="Gunawardena J."/>
            <person name="Chu W."/>
            <person name="Stover N.A."/>
            <person name="Gregory B.D."/>
            <person name="Nowacki M."/>
            <person name="Derisi J."/>
            <person name="Roy S.W."/>
            <person name="Marshall W.F."/>
            <person name="Sood P."/>
        </authorList>
    </citation>
    <scope>NUCLEOTIDE SEQUENCE [LARGE SCALE GENOMIC DNA]</scope>
    <source>
        <strain evidence="1">WM001</strain>
    </source>
</reference>
<dbReference type="EMBL" id="MPUH01000501">
    <property type="protein sequence ID" value="OMJ78839.1"/>
    <property type="molecule type" value="Genomic_DNA"/>
</dbReference>
<dbReference type="AlphaFoldDB" id="A0A1R2BPS7"/>
<gene>
    <name evidence="1" type="ORF">SteCoe_21283</name>
</gene>
<accession>A0A1R2BPS7</accession>
<proteinExistence type="predicted"/>
<evidence type="ECO:0008006" key="3">
    <source>
        <dbReference type="Google" id="ProtNLM"/>
    </source>
</evidence>